<evidence type="ECO:0000259" key="1">
    <source>
        <dbReference type="Pfam" id="PF03374"/>
    </source>
</evidence>
<reference evidence="4" key="1">
    <citation type="submission" date="2016-10" db="EMBL/GenBank/DDBJ databases">
        <authorList>
            <person name="Varghese N."/>
            <person name="Submissions S."/>
        </authorList>
    </citation>
    <scope>NUCLEOTIDE SEQUENCE [LARGE SCALE GENOMIC DNA]</scope>
    <source>
        <strain evidence="4">DUS833</strain>
    </source>
</reference>
<name>A0A1H1GYB7_9BURK</name>
<accession>A0A1H1GYB7</accession>
<dbReference type="AlphaFoldDB" id="A0A1H1GYB7"/>
<dbReference type="InterPro" id="IPR013557">
    <property type="entry name" value="AntA/B_antirep"/>
</dbReference>
<sequence length="240" mass="27070">MNELITVVSRTIGDEHVQTVNARDLHSFLEVSKDFSDWIKVQLGEMFAQGIDFEVFPLKGENSTRPRIEYALTLECAKHVAMMSRCAKGKQVRDYFIECERRAKAVDPMQMLGDPAAMRGLLLTYTEKVLVLESKVAEQAPKVEALERIATANGSLCVTDAAKALQESPKRFFAWLQQIHWIYRRAGTSSWLGYQEKVQAGFLEHKVTEVSRSDGSEKLVEQVRVTPKGLTRLAHILASN</sequence>
<dbReference type="EMBL" id="FNKX01000001">
    <property type="protein sequence ID" value="SDR18184.1"/>
    <property type="molecule type" value="Genomic_DNA"/>
</dbReference>
<dbReference type="STRING" id="157910.SAMN05445850_3157"/>
<evidence type="ECO:0000313" key="3">
    <source>
        <dbReference type="EMBL" id="SDR18184.1"/>
    </source>
</evidence>
<proteinExistence type="predicted"/>
<gene>
    <name evidence="3" type="ORF">SAMN05445850_3157</name>
</gene>
<dbReference type="Pfam" id="PF03374">
    <property type="entry name" value="ANT"/>
    <property type="match status" value="1"/>
</dbReference>
<dbReference type="Pfam" id="PF08346">
    <property type="entry name" value="AntA"/>
    <property type="match status" value="1"/>
</dbReference>
<feature type="domain" description="AntA/AntB antirepressor" evidence="2">
    <location>
        <begin position="20"/>
        <end position="85"/>
    </location>
</feature>
<evidence type="ECO:0000259" key="2">
    <source>
        <dbReference type="Pfam" id="PF08346"/>
    </source>
</evidence>
<dbReference type="InterPro" id="IPR005039">
    <property type="entry name" value="Ant_C"/>
</dbReference>
<keyword evidence="4" id="KW-1185">Reference proteome</keyword>
<dbReference type="Proteomes" id="UP000199365">
    <property type="component" value="Unassembled WGS sequence"/>
</dbReference>
<dbReference type="PANTHER" id="PTHR36180:SF1">
    <property type="entry name" value="ANTA_ANTB ANTIREPRESSOR DOMAIN-CONTAINING PROTEIN"/>
    <property type="match status" value="1"/>
</dbReference>
<feature type="domain" description="Antirepressor protein C-terminal" evidence="1">
    <location>
        <begin position="133"/>
        <end position="238"/>
    </location>
</feature>
<organism evidence="3 4">
    <name type="scientific">Paraburkholderia tuberum</name>
    <dbReference type="NCBI Taxonomy" id="157910"/>
    <lineage>
        <taxon>Bacteria</taxon>
        <taxon>Pseudomonadati</taxon>
        <taxon>Pseudomonadota</taxon>
        <taxon>Betaproteobacteria</taxon>
        <taxon>Burkholderiales</taxon>
        <taxon>Burkholderiaceae</taxon>
        <taxon>Paraburkholderia</taxon>
    </lineage>
</organism>
<dbReference type="PANTHER" id="PTHR36180">
    <property type="entry name" value="DNA-BINDING PROTEIN-RELATED-RELATED"/>
    <property type="match status" value="1"/>
</dbReference>
<evidence type="ECO:0000313" key="4">
    <source>
        <dbReference type="Proteomes" id="UP000199365"/>
    </source>
</evidence>
<protein>
    <submittedName>
        <fullName evidence="3">Phage anti-repressor protein</fullName>
    </submittedName>
</protein>
<dbReference type="GO" id="GO:0003677">
    <property type="term" value="F:DNA binding"/>
    <property type="evidence" value="ECO:0007669"/>
    <property type="project" value="InterPro"/>
</dbReference>